<feature type="region of interest" description="Disordered" evidence="3">
    <location>
        <begin position="317"/>
        <end position="342"/>
    </location>
</feature>
<dbReference type="InterPro" id="IPR013320">
    <property type="entry name" value="ConA-like_dom_sf"/>
</dbReference>
<dbReference type="Pfam" id="PF13385">
    <property type="entry name" value="Laminin_G_3"/>
    <property type="match status" value="2"/>
</dbReference>
<keyword evidence="6" id="KW-1185">Reference proteome</keyword>
<comment type="caution">
    <text evidence="5">The sequence shown here is derived from an EMBL/GenBank/DDBJ whole genome shotgun (WGS) entry which is preliminary data.</text>
</comment>
<gene>
    <name evidence="5" type="ORF">RM479_22720</name>
</gene>
<sequence>MEFDATDGYVWSRDAGNQTTTLGLRGNETKSSSNHDWRRFASNPTLQVDYNNPPEVPVQISDSHGGGCTTNSATPRLINETRPTFTAYVRDRDSTSASRQKVKAQFAWSVDGSQVGSVDSPATDVAVWNSGSFRSARATALPEDVLIAYRVRAHDGTSWSGWSPYCYLRVNTSRPDQGPAVASTDYPAGDTFHGSPGLPGEFTFSNNGVPTATDYYYGFNDDSCTTRLTPDEQGGSVTVTLTPRQEGPNWIYARTVDGFGNSSDCALVYSFLVAPPSAPVAHIGFDEGQGDRAADAIDPDRGATLSSGVDWVRGRVGTTENPLLDPTPRMTGTAVHTSGYTAGDPGPYDQINADYPAVDTSGTFAVAAWVKLDRAHAHHTAVAQEGAQQSAFHLGYQGNTGQWVFKMSPEDEHWDGSRPWASVMSSQSAEIGVWTHLLGTYDSQTRKLTLYVDGVEQGEAAHTGAWNATGPLTVGRGLVQGVDDHHWPGSIDDVRVWDRVVLDHIVTDHEIETEVWRLANSPVAPEGRWTLDEYDGTVVADSTDHGLDATLHGDPLTAWNLAENAVTASPGVRLNGIDEYIATADPALRTDRSFSVAAWVRLDETAGAIDATVLDQSGPTDSAFRLGHRGSDGRWTFTLTSDGGSGAGTTATSTAPARLGEWTHLVGVYDHTRKETVLYVNGFKEARATVDHAWHADGPVHIGAARQQGAVSHHWKGDIDDVHAYQGVLNAFGLSEVRNGEFPNIQS</sequence>
<evidence type="ECO:0000313" key="6">
    <source>
        <dbReference type="Proteomes" id="UP001183390"/>
    </source>
</evidence>
<dbReference type="SMART" id="SM00560">
    <property type="entry name" value="LamGL"/>
    <property type="match status" value="2"/>
</dbReference>
<dbReference type="Gene3D" id="2.60.120.200">
    <property type="match status" value="2"/>
</dbReference>
<evidence type="ECO:0000256" key="2">
    <source>
        <dbReference type="ARBA" id="ARBA00023157"/>
    </source>
</evidence>
<proteinExistence type="predicted"/>
<protein>
    <submittedName>
        <fullName evidence="5">LamG domain-containing protein</fullName>
    </submittedName>
</protein>
<keyword evidence="1" id="KW-0732">Signal</keyword>
<dbReference type="Proteomes" id="UP001183390">
    <property type="component" value="Unassembled WGS sequence"/>
</dbReference>
<dbReference type="InterPro" id="IPR042837">
    <property type="entry name" value="PTX3"/>
</dbReference>
<feature type="domain" description="LamG-like jellyroll fold" evidence="4">
    <location>
        <begin position="592"/>
        <end position="732"/>
    </location>
</feature>
<dbReference type="EMBL" id="JAVREP010000020">
    <property type="protein sequence ID" value="MDT0331237.1"/>
    <property type="molecule type" value="Genomic_DNA"/>
</dbReference>
<name>A0ABU2MF26_9ACTN</name>
<feature type="domain" description="LamG-like jellyroll fold" evidence="4">
    <location>
        <begin position="362"/>
        <end position="504"/>
    </location>
</feature>
<reference evidence="6" key="1">
    <citation type="submission" date="2023-07" db="EMBL/GenBank/DDBJ databases">
        <title>30 novel species of actinomycetes from the DSMZ collection.</title>
        <authorList>
            <person name="Nouioui I."/>
        </authorList>
    </citation>
    <scope>NUCLEOTIDE SEQUENCE [LARGE SCALE GENOMIC DNA]</scope>
    <source>
        <strain evidence="6">DSM 44743</strain>
    </source>
</reference>
<dbReference type="SUPFAM" id="SSF49899">
    <property type="entry name" value="Concanavalin A-like lectins/glucanases"/>
    <property type="match status" value="2"/>
</dbReference>
<evidence type="ECO:0000259" key="4">
    <source>
        <dbReference type="SMART" id="SM00560"/>
    </source>
</evidence>
<evidence type="ECO:0000256" key="1">
    <source>
        <dbReference type="ARBA" id="ARBA00022729"/>
    </source>
</evidence>
<evidence type="ECO:0000313" key="5">
    <source>
        <dbReference type="EMBL" id="MDT0331237.1"/>
    </source>
</evidence>
<evidence type="ECO:0000256" key="3">
    <source>
        <dbReference type="SAM" id="MobiDB-lite"/>
    </source>
</evidence>
<dbReference type="PANTHER" id="PTHR46943">
    <property type="entry name" value="PENTRAXIN-RELATED PROTEIN PTX3"/>
    <property type="match status" value="1"/>
</dbReference>
<dbReference type="InterPro" id="IPR006558">
    <property type="entry name" value="LamG-like"/>
</dbReference>
<keyword evidence="2" id="KW-1015">Disulfide bond</keyword>
<organism evidence="5 6">
    <name type="scientific">Nocardiopsis lambiniae</name>
    <dbReference type="NCBI Taxonomy" id="3075539"/>
    <lineage>
        <taxon>Bacteria</taxon>
        <taxon>Bacillati</taxon>
        <taxon>Actinomycetota</taxon>
        <taxon>Actinomycetes</taxon>
        <taxon>Streptosporangiales</taxon>
        <taxon>Nocardiopsidaceae</taxon>
        <taxon>Nocardiopsis</taxon>
    </lineage>
</organism>
<accession>A0ABU2MF26</accession>
<dbReference type="PANTHER" id="PTHR46943:SF1">
    <property type="entry name" value="PENTRAXIN-RELATED PROTEIN PTX3"/>
    <property type="match status" value="1"/>
</dbReference>